<dbReference type="Proteomes" id="UP000245674">
    <property type="component" value="Unassembled WGS sequence"/>
</dbReference>
<evidence type="ECO:0000256" key="1">
    <source>
        <dbReference type="SAM" id="MobiDB-lite"/>
    </source>
</evidence>
<name>A0ABX5LDD7_9MICO</name>
<protein>
    <recommendedName>
        <fullName evidence="4">Sulfatase-modifying factor enzyme domain-containing protein</fullName>
    </recommendedName>
</protein>
<evidence type="ECO:0000313" key="3">
    <source>
        <dbReference type="Proteomes" id="UP000245674"/>
    </source>
</evidence>
<gene>
    <name evidence="2" type="ORF">B0H03_104182</name>
</gene>
<dbReference type="EMBL" id="QGDV01000004">
    <property type="protein sequence ID" value="PWJ64813.1"/>
    <property type="molecule type" value="Genomic_DNA"/>
</dbReference>
<evidence type="ECO:0008006" key="4">
    <source>
        <dbReference type="Google" id="ProtNLM"/>
    </source>
</evidence>
<sequence>MNSEVHAAVPVRRHTSSCFIRARAYTREHGEDLPDVANWTWAGDRPGNASANPGTDNE</sequence>
<dbReference type="RefSeq" id="WP_160487266.1">
    <property type="nucleotide sequence ID" value="NZ_QGDV01000004.1"/>
</dbReference>
<feature type="compositionally biased region" description="Polar residues" evidence="1">
    <location>
        <begin position="49"/>
        <end position="58"/>
    </location>
</feature>
<accession>A0ABX5LDD7</accession>
<reference evidence="2 3" key="1">
    <citation type="submission" date="2018-03" db="EMBL/GenBank/DDBJ databases">
        <title>Genomic Encyclopedia of Type Strains, Phase III (KMG-III): the genomes of soil and plant-associated and newly described type strains.</title>
        <authorList>
            <person name="Whitman W."/>
        </authorList>
    </citation>
    <scope>NUCLEOTIDE SEQUENCE [LARGE SCALE GENOMIC DNA]</scope>
    <source>
        <strain evidence="2 3">VKM Ac-1602</strain>
    </source>
</reference>
<organism evidence="2 3">
    <name type="scientific">Rathayibacter iranicus NCPPB 2253 = VKM Ac-1602</name>
    <dbReference type="NCBI Taxonomy" id="1328868"/>
    <lineage>
        <taxon>Bacteria</taxon>
        <taxon>Bacillati</taxon>
        <taxon>Actinomycetota</taxon>
        <taxon>Actinomycetes</taxon>
        <taxon>Micrococcales</taxon>
        <taxon>Microbacteriaceae</taxon>
        <taxon>Rathayibacter</taxon>
    </lineage>
</organism>
<proteinExistence type="predicted"/>
<keyword evidence="3" id="KW-1185">Reference proteome</keyword>
<feature type="region of interest" description="Disordered" evidence="1">
    <location>
        <begin position="37"/>
        <end position="58"/>
    </location>
</feature>
<evidence type="ECO:0000313" key="2">
    <source>
        <dbReference type="EMBL" id="PWJ64813.1"/>
    </source>
</evidence>
<comment type="caution">
    <text evidence="2">The sequence shown here is derived from an EMBL/GenBank/DDBJ whole genome shotgun (WGS) entry which is preliminary data.</text>
</comment>